<evidence type="ECO:0008006" key="3">
    <source>
        <dbReference type="Google" id="ProtNLM"/>
    </source>
</evidence>
<dbReference type="EMBL" id="QICB01000002">
    <property type="protein sequence ID" value="RNL20810.1"/>
    <property type="molecule type" value="Genomic_DNA"/>
</dbReference>
<keyword evidence="2" id="KW-1185">Reference proteome</keyword>
<dbReference type="InterPro" id="IPR005564">
    <property type="entry name" value="Major_capsid_GpE"/>
</dbReference>
<proteinExistence type="predicted"/>
<evidence type="ECO:0000313" key="2">
    <source>
        <dbReference type="Proteomes" id="UP000267368"/>
    </source>
</evidence>
<protein>
    <recommendedName>
        <fullName evidence="3">Major capsid protein E</fullName>
    </recommendedName>
</protein>
<name>A0A3N0AH90_9ACTN</name>
<dbReference type="AlphaFoldDB" id="A0A3N0AH90"/>
<dbReference type="Gene3D" id="3.90.1690.10">
    <property type="entry name" value="phage-related protein like domain"/>
    <property type="match status" value="1"/>
</dbReference>
<dbReference type="Pfam" id="PF03864">
    <property type="entry name" value="Phage_cap_E"/>
    <property type="match status" value="1"/>
</dbReference>
<comment type="caution">
    <text evidence="1">The sequence shown here is derived from an EMBL/GenBank/DDBJ whole genome shotgun (WGS) entry which is preliminary data.</text>
</comment>
<gene>
    <name evidence="1" type="ORF">DMP07_04325</name>
</gene>
<organism evidence="1 2">
    <name type="scientific">Slackia faecicanis</name>
    <dbReference type="NCBI Taxonomy" id="255723"/>
    <lineage>
        <taxon>Bacteria</taxon>
        <taxon>Bacillati</taxon>
        <taxon>Actinomycetota</taxon>
        <taxon>Coriobacteriia</taxon>
        <taxon>Eggerthellales</taxon>
        <taxon>Eggerthellaceae</taxon>
        <taxon>Slackia</taxon>
    </lineage>
</organism>
<evidence type="ECO:0000313" key="1">
    <source>
        <dbReference type="EMBL" id="RNL20810.1"/>
    </source>
</evidence>
<reference evidence="2" key="1">
    <citation type="submission" date="2018-05" db="EMBL/GenBank/DDBJ databases">
        <title>Genome Sequencing of selected type strains of the family Eggerthellaceae.</title>
        <authorList>
            <person name="Danylec N."/>
            <person name="Stoll D.A."/>
            <person name="Doetsch A."/>
            <person name="Huch M."/>
        </authorList>
    </citation>
    <scope>NUCLEOTIDE SEQUENCE [LARGE SCALE GENOMIC DNA]</scope>
    <source>
        <strain evidence="2">DSM 17537</strain>
    </source>
</reference>
<accession>A0A3N0AH90</accession>
<dbReference type="InterPro" id="IPR053738">
    <property type="entry name" value="Lambda_capsid_assembly"/>
</dbReference>
<dbReference type="Proteomes" id="UP000267368">
    <property type="component" value="Unassembled WGS sequence"/>
</dbReference>
<dbReference type="RefSeq" id="WP_123197909.1">
    <property type="nucleotide sequence ID" value="NZ_QICB01000002.1"/>
</dbReference>
<sequence>MKTLSNLVTERELLDFSQHFAVARNYMGSALFPDRKTQYIEQEYTRFVANGNLPAVAKVHAWDTEAAIGSRIPFEKVSVEELLIKEKINLSENMARMTRGMQMQDDYLRRYIFDDVARMAERVVTRAELAKMQALATGKLTVRENGLDFEVDYGVPAENVVKSDWSKPEADILGDVRKWRLALVANGSAPTVAITTEAVMLSIMTNKAVQKAIFGTAGEGTLPTVDQVNALFASQFGVTLQTNEQRYGMLASTKDGTAIEQRRFFPEGAFVMTSLGMDGAVGAGLWGVTPEEAEQGGAFDEKRQQQFVTVTTWDTPDPVATWTKASAVFVPVMPNPYGHLIATVSAAAEG</sequence>
<dbReference type="OrthoDB" id="3196427at2"/>